<name>A0AAU7C7E8_9BACT</name>
<dbReference type="PROSITE" id="PS51257">
    <property type="entry name" value="PROKAR_LIPOPROTEIN"/>
    <property type="match status" value="1"/>
</dbReference>
<organism evidence="2">
    <name type="scientific">Singulisphaera sp. Ch08</name>
    <dbReference type="NCBI Taxonomy" id="3120278"/>
    <lineage>
        <taxon>Bacteria</taxon>
        <taxon>Pseudomonadati</taxon>
        <taxon>Planctomycetota</taxon>
        <taxon>Planctomycetia</taxon>
        <taxon>Isosphaerales</taxon>
        <taxon>Isosphaeraceae</taxon>
        <taxon>Singulisphaera</taxon>
    </lineage>
</organism>
<evidence type="ECO:0008006" key="3">
    <source>
        <dbReference type="Google" id="ProtNLM"/>
    </source>
</evidence>
<proteinExistence type="predicted"/>
<dbReference type="AlphaFoldDB" id="A0AAU7C7E8"/>
<sequence>MHSIGCRLAALAILMGLTGCGGGIQEGIPPGAGQALTPEQQKEHDALVAQEEAESKARNKGKSGP</sequence>
<gene>
    <name evidence="2" type="ORF">V5E97_22935</name>
</gene>
<feature type="region of interest" description="Disordered" evidence="1">
    <location>
        <begin position="25"/>
        <end position="65"/>
    </location>
</feature>
<evidence type="ECO:0000256" key="1">
    <source>
        <dbReference type="SAM" id="MobiDB-lite"/>
    </source>
</evidence>
<dbReference type="RefSeq" id="WP_406693897.1">
    <property type="nucleotide sequence ID" value="NZ_CP155447.1"/>
</dbReference>
<accession>A0AAU7C7E8</accession>
<reference evidence="2" key="1">
    <citation type="submission" date="2024-05" db="EMBL/GenBank/DDBJ databases">
        <title>Planctomycetes of the genus Singulisphaera possess chitinolytic capabilities.</title>
        <authorList>
            <person name="Ivanova A."/>
        </authorList>
    </citation>
    <scope>NUCLEOTIDE SEQUENCE</scope>
    <source>
        <strain evidence="2">Ch08T</strain>
    </source>
</reference>
<protein>
    <recommendedName>
        <fullName evidence="3">Secreted protein</fullName>
    </recommendedName>
</protein>
<dbReference type="EMBL" id="CP155447">
    <property type="protein sequence ID" value="XBH01204.1"/>
    <property type="molecule type" value="Genomic_DNA"/>
</dbReference>
<evidence type="ECO:0000313" key="2">
    <source>
        <dbReference type="EMBL" id="XBH01204.1"/>
    </source>
</evidence>